<dbReference type="InterPro" id="IPR016181">
    <property type="entry name" value="Acyl_CoA_acyltransferase"/>
</dbReference>
<dbReference type="EMBL" id="MN740152">
    <property type="protein sequence ID" value="QHT89936.1"/>
    <property type="molecule type" value="Genomic_DNA"/>
</dbReference>
<dbReference type="CDD" id="cd04301">
    <property type="entry name" value="NAT_SF"/>
    <property type="match status" value="1"/>
</dbReference>
<sequence>MSFWTLTPNVSQWTLIENIWKDPQPPQLLDDKPIDIAITLSEGIKLQPTKSACATEYSVFLEKQFSKYSEWRLQLPPVLISDGISFQKWIGVEARTKEGHLIGIIFSIPFDKFYAPGFQNDPLTNLGLVDYFCIHPSWRKKGLGTAILHSLFAATKLVDRKAHVFASEGGLFNLFHKVPSFVKNTYIWRERIAIGAFKKNISISKFNGQLPFKIQDSSKVFIGLGTGSTDIKILSYNTNAIAHIVVKPTYERKGNKSVGEVIAWYEEETGLCDFILDSLELFDIYLAPSNFQQMKKWNRGATYAYYPFHFNPEQFSGRQFLRLF</sequence>
<evidence type="ECO:0000313" key="1">
    <source>
        <dbReference type="EMBL" id="QHT89936.1"/>
    </source>
</evidence>
<dbReference type="Gene3D" id="3.40.630.30">
    <property type="match status" value="1"/>
</dbReference>
<accession>A0A6C0IC18</accession>
<organism evidence="1">
    <name type="scientific">viral metagenome</name>
    <dbReference type="NCBI Taxonomy" id="1070528"/>
    <lineage>
        <taxon>unclassified sequences</taxon>
        <taxon>metagenomes</taxon>
        <taxon>organismal metagenomes</taxon>
    </lineage>
</organism>
<name>A0A6C0IC18_9ZZZZ</name>
<proteinExistence type="predicted"/>
<dbReference type="AlphaFoldDB" id="A0A6C0IC18"/>
<reference evidence="1" key="1">
    <citation type="journal article" date="2020" name="Nature">
        <title>Giant virus diversity and host interactions through global metagenomics.</title>
        <authorList>
            <person name="Schulz F."/>
            <person name="Roux S."/>
            <person name="Paez-Espino D."/>
            <person name="Jungbluth S."/>
            <person name="Walsh D.A."/>
            <person name="Denef V.J."/>
            <person name="McMahon K.D."/>
            <person name="Konstantinidis K.T."/>
            <person name="Eloe-Fadrosh E.A."/>
            <person name="Kyrpides N.C."/>
            <person name="Woyke T."/>
        </authorList>
    </citation>
    <scope>NUCLEOTIDE SEQUENCE</scope>
    <source>
        <strain evidence="1">GVMAG-M-3300023184-62</strain>
    </source>
</reference>
<protein>
    <submittedName>
        <fullName evidence="1">Uncharacterized protein</fullName>
    </submittedName>
</protein>
<dbReference type="SUPFAM" id="SSF55729">
    <property type="entry name" value="Acyl-CoA N-acyltransferases (Nat)"/>
    <property type="match status" value="1"/>
</dbReference>